<reference evidence="3" key="1">
    <citation type="submission" date="2012-03" db="EMBL/GenBank/DDBJ databases">
        <title>Complete sequence of chromosome of Deinococcus peraridilitoris DSM 19664.</title>
        <authorList>
            <person name="Lucas S."/>
            <person name="Copeland A."/>
            <person name="Lapidus A."/>
            <person name="Glavina del Rio T."/>
            <person name="Dalin E."/>
            <person name="Tice H."/>
            <person name="Bruce D."/>
            <person name="Goodwin L."/>
            <person name="Pitluck S."/>
            <person name="Peters L."/>
            <person name="Mikhailova N."/>
            <person name="Lu M."/>
            <person name="Kyrpides N."/>
            <person name="Mavromatis K."/>
            <person name="Ivanova N."/>
            <person name="Brettin T."/>
            <person name="Detter J.C."/>
            <person name="Han C."/>
            <person name="Larimer F."/>
            <person name="Land M."/>
            <person name="Hauser L."/>
            <person name="Markowitz V."/>
            <person name="Cheng J.-F."/>
            <person name="Hugenholtz P."/>
            <person name="Woyke T."/>
            <person name="Wu D."/>
            <person name="Pukall R."/>
            <person name="Steenblock K."/>
            <person name="Brambilla E."/>
            <person name="Klenk H.-P."/>
            <person name="Eisen J.A."/>
        </authorList>
    </citation>
    <scope>NUCLEOTIDE SEQUENCE [LARGE SCALE GENOMIC DNA]</scope>
    <source>
        <strain evidence="3">DSM 19664 / LMG 22246 / CIP 109416 / KR-200</strain>
    </source>
</reference>
<dbReference type="PROSITE" id="PS50112">
    <property type="entry name" value="PAS"/>
    <property type="match status" value="1"/>
</dbReference>
<gene>
    <name evidence="2" type="ordered locus">Deipe_3222</name>
</gene>
<organism evidence="2 3">
    <name type="scientific">Deinococcus peraridilitoris (strain DSM 19664 / LMG 22246 / CIP 109416 / KR-200)</name>
    <dbReference type="NCBI Taxonomy" id="937777"/>
    <lineage>
        <taxon>Bacteria</taxon>
        <taxon>Thermotogati</taxon>
        <taxon>Deinococcota</taxon>
        <taxon>Deinococci</taxon>
        <taxon>Deinococcales</taxon>
        <taxon>Deinococcaceae</taxon>
        <taxon>Deinococcus</taxon>
    </lineage>
</organism>
<dbReference type="STRING" id="937777.Deipe_3222"/>
<dbReference type="Pfam" id="PF13188">
    <property type="entry name" value="PAS_8"/>
    <property type="match status" value="1"/>
</dbReference>
<dbReference type="Pfam" id="PF00989">
    <property type="entry name" value="PAS"/>
    <property type="match status" value="1"/>
</dbReference>
<dbReference type="eggNOG" id="COG5000">
    <property type="taxonomic scope" value="Bacteria"/>
</dbReference>
<dbReference type="InterPro" id="IPR013767">
    <property type="entry name" value="PAS_fold"/>
</dbReference>
<dbReference type="SUPFAM" id="SSF55785">
    <property type="entry name" value="PYP-like sensor domain (PAS domain)"/>
    <property type="match status" value="3"/>
</dbReference>
<sequence>MRYSDRVISAEALAEAINDGFVNVDGEWRVTYLSRRARLMLRQLENAAPLQLQDLIPNEPTSPAWRELCRAMQQRVQVEFDVFYPAFFTWHEVRAVPSGDGLSLILRDITDRQWLLRKEAERAYLRDLFTAVPVALSITRGPEHRFEFVNEFARSLIGGRDVEGFALREAFPDLHGQGFFEIFDHVYNTGEAVHFSERPALLTDPTTGETRQLYVNASYQALRGFDAQVSGILSMSVDVTAYVEARQRSDELAQERTAVLDHLQEGVIVADSAGRIIFINEVAARLHGLSQLDVTPAEYTQTYNRLTIDGEPHPIDRLPMVRAVQYDEVVRGARWRVRRPDGDVVLLEGDANPVYGPEGTKTGAVLTMREVRR</sequence>
<protein>
    <submittedName>
        <fullName evidence="2">PAS domain S-box</fullName>
    </submittedName>
</protein>
<name>L0A6M6_DEIPD</name>
<dbReference type="HOGENOM" id="CLU_745402_0_0_0"/>
<dbReference type="PATRIC" id="fig|937777.3.peg.3238"/>
<evidence type="ECO:0000313" key="3">
    <source>
        <dbReference type="Proteomes" id="UP000010467"/>
    </source>
</evidence>
<dbReference type="EMBL" id="CP003382">
    <property type="protein sequence ID" value="AFZ68665.1"/>
    <property type="molecule type" value="Genomic_DNA"/>
</dbReference>
<dbReference type="InterPro" id="IPR000014">
    <property type="entry name" value="PAS"/>
</dbReference>
<accession>L0A6M6</accession>
<evidence type="ECO:0000313" key="2">
    <source>
        <dbReference type="EMBL" id="AFZ68665.1"/>
    </source>
</evidence>
<dbReference type="SMART" id="SM00091">
    <property type="entry name" value="PAS"/>
    <property type="match status" value="3"/>
</dbReference>
<proteinExistence type="predicted"/>
<dbReference type="NCBIfam" id="TIGR00229">
    <property type="entry name" value="sensory_box"/>
    <property type="match status" value="1"/>
</dbReference>
<dbReference type="eggNOG" id="COG3290">
    <property type="taxonomic scope" value="Bacteria"/>
</dbReference>
<dbReference type="KEGG" id="dpd:Deipe_3222"/>
<evidence type="ECO:0000259" key="1">
    <source>
        <dbReference type="PROSITE" id="PS50112"/>
    </source>
</evidence>
<dbReference type="CDD" id="cd00130">
    <property type="entry name" value="PAS"/>
    <property type="match status" value="1"/>
</dbReference>
<dbReference type="GO" id="GO:0006355">
    <property type="term" value="P:regulation of DNA-templated transcription"/>
    <property type="evidence" value="ECO:0007669"/>
    <property type="project" value="InterPro"/>
</dbReference>
<dbReference type="InterPro" id="IPR035965">
    <property type="entry name" value="PAS-like_dom_sf"/>
</dbReference>
<dbReference type="Gene3D" id="3.30.450.20">
    <property type="entry name" value="PAS domain"/>
    <property type="match status" value="3"/>
</dbReference>
<feature type="domain" description="PAS" evidence="1">
    <location>
        <begin position="252"/>
        <end position="294"/>
    </location>
</feature>
<keyword evidence="3" id="KW-1185">Reference proteome</keyword>
<dbReference type="Proteomes" id="UP000010467">
    <property type="component" value="Chromosome"/>
</dbReference>
<dbReference type="AlphaFoldDB" id="L0A6M6"/>